<keyword evidence="2 3" id="KW-0378">Hydrolase</keyword>
<dbReference type="GO" id="GO:0052689">
    <property type="term" value="F:carboxylic ester hydrolase activity"/>
    <property type="evidence" value="ECO:0007669"/>
    <property type="project" value="TreeGrafter"/>
</dbReference>
<dbReference type="PANTHER" id="PTHR43918:SF4">
    <property type="entry name" value="CARBOXYLIC ESTER HYDROLASE"/>
    <property type="match status" value="1"/>
</dbReference>
<protein>
    <recommendedName>
        <fullName evidence="3">Carboxylic ester hydrolase</fullName>
        <ecNumber evidence="3">3.1.1.-</ecNumber>
    </recommendedName>
</protein>
<dbReference type="Proteomes" id="UP000266152">
    <property type="component" value="Unassembled WGS sequence"/>
</dbReference>
<reference evidence="6 7" key="1">
    <citation type="journal article" date="2018" name="PLoS Pathog.">
        <title>Evolution of structural diversity of trichothecenes, a family of toxins produced by plant pathogenic and entomopathogenic fungi.</title>
        <authorList>
            <person name="Proctor R.H."/>
            <person name="McCormick S.P."/>
            <person name="Kim H.S."/>
            <person name="Cardoza R.E."/>
            <person name="Stanley A.M."/>
            <person name="Lindo L."/>
            <person name="Kelly A."/>
            <person name="Brown D.W."/>
            <person name="Lee T."/>
            <person name="Vaughan M.M."/>
            <person name="Alexander N.J."/>
            <person name="Busman M."/>
            <person name="Gutierrez S."/>
        </authorList>
    </citation>
    <scope>NUCLEOTIDE SEQUENCE [LARGE SCALE GENOMIC DNA]</scope>
    <source>
        <strain evidence="6 7">NRRL 3299</strain>
    </source>
</reference>
<dbReference type="Gene3D" id="3.40.50.1820">
    <property type="entry name" value="alpha/beta hydrolase"/>
    <property type="match status" value="1"/>
</dbReference>
<dbReference type="InterPro" id="IPR050654">
    <property type="entry name" value="AChE-related_enzymes"/>
</dbReference>
<feature type="region of interest" description="Disordered" evidence="4">
    <location>
        <begin position="27"/>
        <end position="95"/>
    </location>
</feature>
<evidence type="ECO:0000313" key="7">
    <source>
        <dbReference type="Proteomes" id="UP000266152"/>
    </source>
</evidence>
<keyword evidence="3" id="KW-0732">Signal</keyword>
<evidence type="ECO:0000256" key="3">
    <source>
        <dbReference type="RuleBase" id="RU361235"/>
    </source>
</evidence>
<evidence type="ECO:0000313" key="6">
    <source>
        <dbReference type="EMBL" id="RGP59672.1"/>
    </source>
</evidence>
<dbReference type="STRING" id="5514.A0A395RIH7"/>
<dbReference type="PANTHER" id="PTHR43918">
    <property type="entry name" value="ACETYLCHOLINESTERASE"/>
    <property type="match status" value="1"/>
</dbReference>
<feature type="signal peptide" evidence="3">
    <location>
        <begin position="1"/>
        <end position="21"/>
    </location>
</feature>
<proteinExistence type="inferred from homology"/>
<feature type="domain" description="Carboxylesterase type B" evidence="5">
    <location>
        <begin position="89"/>
        <end position="590"/>
    </location>
</feature>
<dbReference type="PROSITE" id="PS00941">
    <property type="entry name" value="CARBOXYLESTERASE_B_2"/>
    <property type="match status" value="1"/>
</dbReference>
<accession>A0A395RIH7</accession>
<organism evidence="6 7">
    <name type="scientific">Fusarium sporotrichioides</name>
    <dbReference type="NCBI Taxonomy" id="5514"/>
    <lineage>
        <taxon>Eukaryota</taxon>
        <taxon>Fungi</taxon>
        <taxon>Dikarya</taxon>
        <taxon>Ascomycota</taxon>
        <taxon>Pezizomycotina</taxon>
        <taxon>Sordariomycetes</taxon>
        <taxon>Hypocreomycetidae</taxon>
        <taxon>Hypocreales</taxon>
        <taxon>Nectriaceae</taxon>
        <taxon>Fusarium</taxon>
    </lineage>
</organism>
<feature type="compositionally biased region" description="Pro residues" evidence="4">
    <location>
        <begin position="30"/>
        <end position="48"/>
    </location>
</feature>
<dbReference type="InterPro" id="IPR002018">
    <property type="entry name" value="CarbesteraseB"/>
</dbReference>
<dbReference type="EMBL" id="PXOF01000211">
    <property type="protein sequence ID" value="RGP59672.1"/>
    <property type="molecule type" value="Genomic_DNA"/>
</dbReference>
<comment type="caution">
    <text evidence="6">The sequence shown here is derived from an EMBL/GenBank/DDBJ whole genome shotgun (WGS) entry which is preliminary data.</text>
</comment>
<keyword evidence="7" id="KW-1185">Reference proteome</keyword>
<dbReference type="AlphaFoldDB" id="A0A395RIH7"/>
<dbReference type="InterPro" id="IPR029058">
    <property type="entry name" value="AB_hydrolase_fold"/>
</dbReference>
<evidence type="ECO:0000256" key="1">
    <source>
        <dbReference type="ARBA" id="ARBA00005964"/>
    </source>
</evidence>
<dbReference type="InterPro" id="IPR019826">
    <property type="entry name" value="Carboxylesterase_B_AS"/>
</dbReference>
<dbReference type="InterPro" id="IPR019819">
    <property type="entry name" value="Carboxylesterase_B_CS"/>
</dbReference>
<dbReference type="PROSITE" id="PS00122">
    <property type="entry name" value="CARBOXYLESTERASE_B_1"/>
    <property type="match status" value="1"/>
</dbReference>
<feature type="compositionally biased region" description="Pro residues" evidence="4">
    <location>
        <begin position="57"/>
        <end position="87"/>
    </location>
</feature>
<evidence type="ECO:0000256" key="2">
    <source>
        <dbReference type="ARBA" id="ARBA00022801"/>
    </source>
</evidence>
<feature type="chain" id="PRO_5017104559" description="Carboxylic ester hydrolase" evidence="3">
    <location>
        <begin position="22"/>
        <end position="616"/>
    </location>
</feature>
<dbReference type="Pfam" id="PF00135">
    <property type="entry name" value="COesterase"/>
    <property type="match status" value="1"/>
</dbReference>
<evidence type="ECO:0000256" key="4">
    <source>
        <dbReference type="SAM" id="MobiDB-lite"/>
    </source>
</evidence>
<comment type="similarity">
    <text evidence="1 3">Belongs to the type-B carboxylesterase/lipase family.</text>
</comment>
<dbReference type="EC" id="3.1.1.-" evidence="3"/>
<gene>
    <name evidence="6" type="ORF">FSPOR_11154</name>
</gene>
<evidence type="ECO:0000259" key="5">
    <source>
        <dbReference type="Pfam" id="PF00135"/>
    </source>
</evidence>
<name>A0A395RIH7_FUSSP</name>
<dbReference type="SUPFAM" id="SSF53474">
    <property type="entry name" value="alpha/beta-Hydrolases"/>
    <property type="match status" value="1"/>
</dbReference>
<sequence length="616" mass="66472">MHTNTLSLFLAAVSSLTLSEASVLPLHPRAGPPGPPGAYPPPPGPPVLDPHGHSGPRGPPPPGPPGPPGPRGPPGAYLPPPHSPPGVPAVQVCNGTYHGKHSDEYNHDLFLGMPYAQPPVGSLRFSSPKALDEAWAGHRDAKEFGWMCIGYGSDTQSLGSPVNEDCLTINIVRPSGVNAGDELPVGLWVHGGSYTNGGSRDPRYNLSWIVDQSVKEGKPIIAASINYRVSQWGFLFSEEMQKENAGNLAFKDQRMALKWLHDNVAAFGGSPDKVTVWGESAGARSLGMQLVAYDGQHDDLFRAAILESGSPVALFGDAASWQGYYDAVVKKTGCDSSSNTLDCLRELPWETLNNIFNSTTALSVPTPPLTAVVDGDFMTAQAPELLRSGKFAHVPLLMGNNFDEGTAYGKKGINTTEQFQSWLSSLGLDKDAVATATELYPDDPEKGIPASFVGRPQNEYGLQWKRSASFAGDFQQHAGRRLLAETFSSANIPVFTYLWNVYVNGLPAIIGATHFQEVAFVFNNVKGVGYGANPFEGKPETFVQLADLMSKMWVAFMHDTTPNTVETAPEHVAWPQYSLEEPLNIVFDVNKTGLTYTAVDNTHQKEISFLLEDVFA</sequence>